<protein>
    <submittedName>
        <fullName evidence="2">Uncharacterized protein</fullName>
    </submittedName>
</protein>
<evidence type="ECO:0000256" key="1">
    <source>
        <dbReference type="SAM" id="Phobius"/>
    </source>
</evidence>
<dbReference type="eggNOG" id="ENOG502S1MF">
    <property type="taxonomic scope" value="Eukaryota"/>
</dbReference>
<dbReference type="RefSeq" id="XP_008080271.1">
    <property type="nucleotide sequence ID" value="XM_008082080.1"/>
</dbReference>
<keyword evidence="1" id="KW-0472">Membrane</keyword>
<feature type="transmembrane region" description="Helical" evidence="1">
    <location>
        <begin position="62"/>
        <end position="80"/>
    </location>
</feature>
<dbReference type="Pfam" id="PF11913">
    <property type="entry name" value="DUF3431"/>
    <property type="match status" value="1"/>
</dbReference>
<reference evidence="2 3" key="1">
    <citation type="journal article" date="2013" name="BMC Genomics">
        <title>Genomics-driven discovery of the pneumocandin biosynthetic gene cluster in the fungus Glarea lozoyensis.</title>
        <authorList>
            <person name="Chen L."/>
            <person name="Yue Q."/>
            <person name="Zhang X."/>
            <person name="Xiang M."/>
            <person name="Wang C."/>
            <person name="Li S."/>
            <person name="Che Y."/>
            <person name="Ortiz-Lopez F.J."/>
            <person name="Bills G.F."/>
            <person name="Liu X."/>
            <person name="An Z."/>
        </authorList>
    </citation>
    <scope>NUCLEOTIDE SEQUENCE [LARGE SCALE GENOMIC DNA]</scope>
    <source>
        <strain evidence="3">ATCC 20868 / MF5171</strain>
    </source>
</reference>
<dbReference type="STRING" id="1116229.S3D5A0"/>
<name>S3D5A0_GLAL2</name>
<dbReference type="HOGENOM" id="CLU_033247_0_0_1"/>
<feature type="transmembrane region" description="Helical" evidence="1">
    <location>
        <begin position="205"/>
        <end position="229"/>
    </location>
</feature>
<dbReference type="GeneID" id="19466445"/>
<keyword evidence="1" id="KW-1133">Transmembrane helix</keyword>
<proteinExistence type="predicted"/>
<evidence type="ECO:0000313" key="3">
    <source>
        <dbReference type="Proteomes" id="UP000016922"/>
    </source>
</evidence>
<feature type="transmembrane region" description="Helical" evidence="1">
    <location>
        <begin position="131"/>
        <end position="155"/>
    </location>
</feature>
<gene>
    <name evidence="2" type="ORF">GLAREA_07392</name>
</gene>
<dbReference type="PANTHER" id="PTHR37490">
    <property type="entry name" value="EXPRESSED PROTEIN"/>
    <property type="match status" value="1"/>
</dbReference>
<dbReference type="KEGG" id="glz:GLAREA_07392"/>
<dbReference type="Proteomes" id="UP000016922">
    <property type="component" value="Unassembled WGS sequence"/>
</dbReference>
<sequence length="554" mass="61017">MPGLPVLVMLFPIISTAESLVLFISRQAQQQPQQSSPPWWALGALSASSILLYNEYRLMVPGIIWCITSLLTLGGVRALLIIDSRREFGVETRAQRTHGFIVMTLIFGLIFSSATAYLFEQPATLRVPYPTLGLVVFNVVSLVGTVFTGTSLMVYSPISLGDDRLESSNKVGAGAGYLTSFASSVLVLVAAFPSQPATVVSKIQIMIYLLASFCVLVGNEAYASVFRSTDLGQQVYRIFRNTSVSRTPRKVFSITIIGFIFAALGLALYVLESNSLTSTSSPAFPFLPSAYNSSSTFDIVVSAYLEDPELIKSMLDSLKETAYLRHMTPNVILYTKDPAANITALKDTTGADIVKLLDNVGREGGTYLHHIITNWDNLAEKTMFIQAHAHNMRELVPRINDYLVPETGMLSLGFAGITCSCLDCQDRWGWEDEENVIPALYQQIYNRSCDSNMRVLLSYKGQFVASAKRIRGISKAMYEELFLAVTTDEGWRRGRDSVGYTQLPENPDFGFTLERLWGLLMQCATDSRVAVRCPSLLSGKGLGGDVRDCQCLDA</sequence>
<dbReference type="InterPro" id="IPR021838">
    <property type="entry name" value="DUF3431"/>
</dbReference>
<dbReference type="OrthoDB" id="28755at2759"/>
<dbReference type="EMBL" id="KE145359">
    <property type="protein sequence ID" value="EPE32259.1"/>
    <property type="molecule type" value="Genomic_DNA"/>
</dbReference>
<dbReference type="PANTHER" id="PTHR37490:SF1">
    <property type="entry name" value="GLYCOSYLTRANSFERASE 2-LIKE DOMAIN-CONTAINING PROTEIN"/>
    <property type="match status" value="1"/>
</dbReference>
<feature type="transmembrane region" description="Helical" evidence="1">
    <location>
        <begin position="100"/>
        <end position="119"/>
    </location>
</feature>
<feature type="transmembrane region" description="Helical" evidence="1">
    <location>
        <begin position="37"/>
        <end position="56"/>
    </location>
</feature>
<accession>S3D5A0</accession>
<organism evidence="2 3">
    <name type="scientific">Glarea lozoyensis (strain ATCC 20868 / MF5171)</name>
    <dbReference type="NCBI Taxonomy" id="1116229"/>
    <lineage>
        <taxon>Eukaryota</taxon>
        <taxon>Fungi</taxon>
        <taxon>Dikarya</taxon>
        <taxon>Ascomycota</taxon>
        <taxon>Pezizomycotina</taxon>
        <taxon>Leotiomycetes</taxon>
        <taxon>Helotiales</taxon>
        <taxon>Helotiaceae</taxon>
        <taxon>Glarea</taxon>
    </lineage>
</organism>
<feature type="transmembrane region" description="Helical" evidence="1">
    <location>
        <begin position="250"/>
        <end position="271"/>
    </location>
</feature>
<dbReference type="AlphaFoldDB" id="S3D5A0"/>
<keyword evidence="3" id="KW-1185">Reference proteome</keyword>
<feature type="transmembrane region" description="Helical" evidence="1">
    <location>
        <begin position="6"/>
        <end position="25"/>
    </location>
</feature>
<keyword evidence="1" id="KW-0812">Transmembrane</keyword>
<evidence type="ECO:0000313" key="2">
    <source>
        <dbReference type="EMBL" id="EPE32259.1"/>
    </source>
</evidence>
<feature type="transmembrane region" description="Helical" evidence="1">
    <location>
        <begin position="175"/>
        <end position="193"/>
    </location>
</feature>
<dbReference type="OMA" id="GWEDEEN"/>